<dbReference type="GO" id="GO:0005886">
    <property type="term" value="C:plasma membrane"/>
    <property type="evidence" value="ECO:0007669"/>
    <property type="project" value="UniProtKB-SubCell"/>
</dbReference>
<keyword evidence="5" id="KW-0472">Membrane</keyword>
<dbReference type="RefSeq" id="WP_092809184.1">
    <property type="nucleotide sequence ID" value="NZ_FMVW01000001.1"/>
</dbReference>
<dbReference type="PANTHER" id="PTHR43646">
    <property type="entry name" value="GLYCOSYLTRANSFERASE"/>
    <property type="match status" value="1"/>
</dbReference>
<organism evidence="7 8">
    <name type="scientific">Afifella marina DSM 2698</name>
    <dbReference type="NCBI Taxonomy" id="1120955"/>
    <lineage>
        <taxon>Bacteria</taxon>
        <taxon>Pseudomonadati</taxon>
        <taxon>Pseudomonadota</taxon>
        <taxon>Alphaproteobacteria</taxon>
        <taxon>Hyphomicrobiales</taxon>
        <taxon>Afifellaceae</taxon>
        <taxon>Afifella</taxon>
    </lineage>
</organism>
<comment type="subcellular location">
    <subcellularLocation>
        <location evidence="1">Cell membrane</location>
    </subcellularLocation>
</comment>
<feature type="domain" description="Glycosyltransferase 2-like" evidence="6">
    <location>
        <begin position="8"/>
        <end position="142"/>
    </location>
</feature>
<keyword evidence="2" id="KW-1003">Cell membrane</keyword>
<protein>
    <submittedName>
        <fullName evidence="7">Glycosyltransferase like family 2</fullName>
    </submittedName>
</protein>
<evidence type="ECO:0000256" key="2">
    <source>
        <dbReference type="ARBA" id="ARBA00022475"/>
    </source>
</evidence>
<evidence type="ECO:0000256" key="5">
    <source>
        <dbReference type="ARBA" id="ARBA00023136"/>
    </source>
</evidence>
<keyword evidence="3" id="KW-0328">Glycosyltransferase</keyword>
<evidence type="ECO:0000313" key="7">
    <source>
        <dbReference type="EMBL" id="SCZ22117.1"/>
    </source>
</evidence>
<dbReference type="OrthoDB" id="114108at2"/>
<dbReference type="GO" id="GO:0016757">
    <property type="term" value="F:glycosyltransferase activity"/>
    <property type="evidence" value="ECO:0007669"/>
    <property type="project" value="UniProtKB-KW"/>
</dbReference>
<dbReference type="Gene3D" id="3.90.550.10">
    <property type="entry name" value="Spore Coat Polysaccharide Biosynthesis Protein SpsA, Chain A"/>
    <property type="match status" value="1"/>
</dbReference>
<dbReference type="SUPFAM" id="SSF53448">
    <property type="entry name" value="Nucleotide-diphospho-sugar transferases"/>
    <property type="match status" value="1"/>
</dbReference>
<gene>
    <name evidence="7" type="ORF">SAMN03080610_00373</name>
</gene>
<dbReference type="EMBL" id="FMVW01000001">
    <property type="protein sequence ID" value="SCZ22117.1"/>
    <property type="molecule type" value="Genomic_DNA"/>
</dbReference>
<dbReference type="AlphaFoldDB" id="A0A1G5MA83"/>
<evidence type="ECO:0000256" key="1">
    <source>
        <dbReference type="ARBA" id="ARBA00004236"/>
    </source>
</evidence>
<dbReference type="Proteomes" id="UP000199347">
    <property type="component" value="Unassembled WGS sequence"/>
</dbReference>
<proteinExistence type="predicted"/>
<evidence type="ECO:0000259" key="6">
    <source>
        <dbReference type="Pfam" id="PF00535"/>
    </source>
</evidence>
<dbReference type="CDD" id="cd00761">
    <property type="entry name" value="Glyco_tranf_GTA_type"/>
    <property type="match status" value="1"/>
</dbReference>
<dbReference type="Pfam" id="PF00535">
    <property type="entry name" value="Glycos_transf_2"/>
    <property type="match status" value="1"/>
</dbReference>
<accession>A0A1G5MA83</accession>
<keyword evidence="4 7" id="KW-0808">Transferase</keyword>
<dbReference type="PANTHER" id="PTHR43646:SF2">
    <property type="entry name" value="GLYCOSYLTRANSFERASE 2-LIKE DOMAIN-CONTAINING PROTEIN"/>
    <property type="match status" value="1"/>
</dbReference>
<evidence type="ECO:0000313" key="8">
    <source>
        <dbReference type="Proteomes" id="UP000199347"/>
    </source>
</evidence>
<name>A0A1G5MA83_AFIMA</name>
<dbReference type="STRING" id="1120955.SAMN03080610_00373"/>
<evidence type="ECO:0000256" key="4">
    <source>
        <dbReference type="ARBA" id="ARBA00022679"/>
    </source>
</evidence>
<dbReference type="InterPro" id="IPR001173">
    <property type="entry name" value="Glyco_trans_2-like"/>
</dbReference>
<dbReference type="InterPro" id="IPR029044">
    <property type="entry name" value="Nucleotide-diphossugar_trans"/>
</dbReference>
<sequence length="348" mass="37650">MPSFHPVVAVPARNEEERLPHLIAALARQTWLAGGRRLPVVIVCNNCSDASAAVTRAAAARTPQIALRLIEVTLTGGDNHVGVARRMAMEEAAASGATVILTTDADARPAPDWVLANLIALRKGADIVAGRLVGDPQEEERLGPGFIRRAGLVARYQELLDHLAALIDPLPYDPWPRHSDHTGASLALRTELYRALGGLPPLPLREDLALVSKARAQGARLRHAPEVEVIVSARLEGRAKGGMADCIAAWVEEEEAHRPLLVEAPERAEARFRLRRRLRDLAAADGTWRNALTERTLSNMPISAAEPPLALIERLAGDEPDAPRTMPVEAALSYLEERLNNAAESFAA</sequence>
<keyword evidence="8" id="KW-1185">Reference proteome</keyword>
<reference evidence="7 8" key="1">
    <citation type="submission" date="2016-10" db="EMBL/GenBank/DDBJ databases">
        <authorList>
            <person name="de Groot N.N."/>
        </authorList>
    </citation>
    <scope>NUCLEOTIDE SEQUENCE [LARGE SCALE GENOMIC DNA]</scope>
    <source>
        <strain evidence="7 8">DSM 2698</strain>
    </source>
</reference>
<evidence type="ECO:0000256" key="3">
    <source>
        <dbReference type="ARBA" id="ARBA00022676"/>
    </source>
</evidence>